<evidence type="ECO:0000256" key="10">
    <source>
        <dbReference type="PIRSR" id="PIRSR005096-2"/>
    </source>
</evidence>
<dbReference type="NCBIfam" id="TIGR02636">
    <property type="entry name" value="galM_Leloir"/>
    <property type="match status" value="1"/>
</dbReference>
<dbReference type="GO" id="GO:0033499">
    <property type="term" value="P:galactose catabolic process via UDP-galactose, Leloir pathway"/>
    <property type="evidence" value="ECO:0007669"/>
    <property type="project" value="TreeGrafter"/>
</dbReference>
<comment type="catalytic activity">
    <reaction evidence="1 8">
        <text>alpha-D-glucose = beta-D-glucose</text>
        <dbReference type="Rhea" id="RHEA:10264"/>
        <dbReference type="ChEBI" id="CHEBI:15903"/>
        <dbReference type="ChEBI" id="CHEBI:17925"/>
        <dbReference type="EC" id="5.1.3.3"/>
    </reaction>
</comment>
<protein>
    <recommendedName>
        <fullName evidence="5 8">Aldose 1-epimerase</fullName>
        <ecNumber evidence="4 8">5.1.3.3</ecNumber>
    </recommendedName>
</protein>
<feature type="active site" description="Proton acceptor" evidence="9">
    <location>
        <position position="307"/>
    </location>
</feature>
<evidence type="ECO:0000256" key="7">
    <source>
        <dbReference type="ARBA" id="ARBA00023277"/>
    </source>
</evidence>
<evidence type="ECO:0000256" key="1">
    <source>
        <dbReference type="ARBA" id="ARBA00001614"/>
    </source>
</evidence>
<dbReference type="CDD" id="cd09019">
    <property type="entry name" value="galactose_mutarotase_like"/>
    <property type="match status" value="1"/>
</dbReference>
<dbReference type="Proteomes" id="UP000348942">
    <property type="component" value="Chromosome 2"/>
</dbReference>
<dbReference type="PIRSF" id="PIRSF005096">
    <property type="entry name" value="GALM"/>
    <property type="match status" value="1"/>
</dbReference>
<evidence type="ECO:0000256" key="9">
    <source>
        <dbReference type="PIRSR" id="PIRSR005096-1"/>
    </source>
</evidence>
<sequence>MSAGVYLDGLAAKVITLSNQSGMTATFMDVGATWLSCTVPVADQVREVLLGVDTIEKFQQQTCFLGASVGRYANRIAGAQFELNGQVYSLSQNHEKYCIHGGEMGFDKRRWTVVSQSQDQVVFELNSADGDQGFPGNMQVQLSYTLTDDNQVSIDYQAKVDKACPINLTNHAYFNLQGAKSGVNCLEHKLTISAEQFLASDENSLPTRIKSVVNTGFDFQTEKTLQQDFLFDDEQKLAAGYDHAFIFSTEHLNQLKQVASVVSPDDKVSMHVFTTKPAMQVYSGNYLAQCPSREEAPYQTCDGFALETQYLPDAPNHPEWTFSDSIVQPDQSYHHTTVYQFSF</sequence>
<feature type="binding site" evidence="10">
    <location>
        <position position="242"/>
    </location>
    <ligand>
        <name>beta-D-galactose</name>
        <dbReference type="ChEBI" id="CHEBI:27667"/>
    </ligand>
</feature>
<reference evidence="12 13" key="1">
    <citation type="submission" date="2019-10" db="EMBL/GenBank/DDBJ databases">
        <title>Vibrio sp. nov., isolated from Coralline algae surface.</title>
        <authorList>
            <person name="Geng Y."/>
            <person name="Zhang X."/>
        </authorList>
    </citation>
    <scope>NUCLEOTIDE SEQUENCE [LARGE SCALE GENOMIC DNA]</scope>
    <source>
        <strain evidence="12 13">SM1977</strain>
    </source>
</reference>
<dbReference type="Pfam" id="PF01263">
    <property type="entry name" value="Aldose_epim"/>
    <property type="match status" value="1"/>
</dbReference>
<dbReference type="EC" id="5.1.3.3" evidence="4 8"/>
<dbReference type="InterPro" id="IPR011013">
    <property type="entry name" value="Gal_mutarotase_sf_dom"/>
</dbReference>
<dbReference type="InterPro" id="IPR008183">
    <property type="entry name" value="Aldose_1/G6P_1-epimerase"/>
</dbReference>
<feature type="binding site" evidence="11">
    <location>
        <begin position="74"/>
        <end position="75"/>
    </location>
    <ligand>
        <name>beta-D-galactose</name>
        <dbReference type="ChEBI" id="CHEBI:27667"/>
    </ligand>
</feature>
<keyword evidence="7 8" id="KW-0119">Carbohydrate metabolism</keyword>
<dbReference type="GO" id="GO:0006006">
    <property type="term" value="P:glucose metabolic process"/>
    <property type="evidence" value="ECO:0007669"/>
    <property type="project" value="TreeGrafter"/>
</dbReference>
<feature type="active site" description="Proton donor" evidence="9">
    <location>
        <position position="171"/>
    </location>
</feature>
<evidence type="ECO:0000313" key="13">
    <source>
        <dbReference type="Proteomes" id="UP000348942"/>
    </source>
</evidence>
<name>A0A5Q0TID0_9VIBR</name>
<dbReference type="GO" id="GO:0030246">
    <property type="term" value="F:carbohydrate binding"/>
    <property type="evidence" value="ECO:0007669"/>
    <property type="project" value="InterPro"/>
</dbReference>
<dbReference type="NCBIfam" id="NF008277">
    <property type="entry name" value="PRK11055.1"/>
    <property type="match status" value="1"/>
</dbReference>
<dbReference type="InterPro" id="IPR047215">
    <property type="entry name" value="Galactose_mutarotase-like"/>
</dbReference>
<dbReference type="PANTHER" id="PTHR10091:SF0">
    <property type="entry name" value="GALACTOSE MUTAROTASE"/>
    <property type="match status" value="1"/>
</dbReference>
<dbReference type="PROSITE" id="PS00545">
    <property type="entry name" value="ALDOSE_1_EPIMERASE"/>
    <property type="match status" value="1"/>
</dbReference>
<evidence type="ECO:0000256" key="2">
    <source>
        <dbReference type="ARBA" id="ARBA00005028"/>
    </source>
</evidence>
<dbReference type="SUPFAM" id="SSF74650">
    <property type="entry name" value="Galactose mutarotase-like"/>
    <property type="match status" value="1"/>
</dbReference>
<dbReference type="GO" id="GO:0004034">
    <property type="term" value="F:aldose 1-epimerase activity"/>
    <property type="evidence" value="ECO:0007669"/>
    <property type="project" value="UniProtKB-EC"/>
</dbReference>
<evidence type="ECO:0000256" key="6">
    <source>
        <dbReference type="ARBA" id="ARBA00023235"/>
    </source>
</evidence>
<dbReference type="PANTHER" id="PTHR10091">
    <property type="entry name" value="ALDOSE-1-EPIMERASE"/>
    <property type="match status" value="1"/>
</dbReference>
<dbReference type="Gene3D" id="2.70.98.10">
    <property type="match status" value="1"/>
</dbReference>
<evidence type="ECO:0000256" key="5">
    <source>
        <dbReference type="ARBA" id="ARBA00014165"/>
    </source>
</evidence>
<dbReference type="EMBL" id="CP045700">
    <property type="protein sequence ID" value="QGA66942.1"/>
    <property type="molecule type" value="Genomic_DNA"/>
</dbReference>
<evidence type="ECO:0000313" key="12">
    <source>
        <dbReference type="EMBL" id="QGA66942.1"/>
    </source>
</evidence>
<feature type="binding site" evidence="11">
    <location>
        <begin position="171"/>
        <end position="173"/>
    </location>
    <ligand>
        <name>beta-D-galactose</name>
        <dbReference type="ChEBI" id="CHEBI:27667"/>
    </ligand>
</feature>
<gene>
    <name evidence="12" type="primary">galM</name>
    <name evidence="12" type="ORF">GFB47_14745</name>
</gene>
<dbReference type="GO" id="GO:0005737">
    <property type="term" value="C:cytoplasm"/>
    <property type="evidence" value="ECO:0007669"/>
    <property type="project" value="TreeGrafter"/>
</dbReference>
<keyword evidence="6 8" id="KW-0413">Isomerase</keyword>
<dbReference type="InterPro" id="IPR015443">
    <property type="entry name" value="Aldose_1-epimerase"/>
</dbReference>
<comment type="similarity">
    <text evidence="3 8">Belongs to the aldose epimerase family.</text>
</comment>
<dbReference type="InterPro" id="IPR013458">
    <property type="entry name" value="Ald_epimerase_bac"/>
</dbReference>
<dbReference type="InterPro" id="IPR018052">
    <property type="entry name" value="Ald1_epimerase_CS"/>
</dbReference>
<comment type="pathway">
    <text evidence="2 8">Carbohydrate metabolism; hexose metabolism.</text>
</comment>
<organism evidence="12 13">
    <name type="scientific">Vibrio algicola</name>
    <dbReference type="NCBI Taxonomy" id="2662262"/>
    <lineage>
        <taxon>Bacteria</taxon>
        <taxon>Pseudomonadati</taxon>
        <taxon>Pseudomonadota</taxon>
        <taxon>Gammaproteobacteria</taxon>
        <taxon>Vibrionales</taxon>
        <taxon>Vibrionaceae</taxon>
        <taxon>Vibrio</taxon>
    </lineage>
</organism>
<evidence type="ECO:0000256" key="3">
    <source>
        <dbReference type="ARBA" id="ARBA00006206"/>
    </source>
</evidence>
<evidence type="ECO:0000256" key="8">
    <source>
        <dbReference type="PIRNR" id="PIRNR005096"/>
    </source>
</evidence>
<dbReference type="UniPathway" id="UPA00242"/>
<dbReference type="InterPro" id="IPR014718">
    <property type="entry name" value="GH-type_carb-bd"/>
</dbReference>
<dbReference type="AlphaFoldDB" id="A0A5Q0TID0"/>
<evidence type="ECO:0000256" key="11">
    <source>
        <dbReference type="PIRSR" id="PIRSR005096-3"/>
    </source>
</evidence>
<accession>A0A5Q0TID0</accession>
<evidence type="ECO:0000256" key="4">
    <source>
        <dbReference type="ARBA" id="ARBA00013185"/>
    </source>
</evidence>
<keyword evidence="13" id="KW-1185">Reference proteome</keyword>
<proteinExistence type="inferred from homology"/>